<evidence type="ECO:0000256" key="8">
    <source>
        <dbReference type="ARBA" id="ARBA00022884"/>
    </source>
</evidence>
<dbReference type="InterPro" id="IPR036612">
    <property type="entry name" value="KH_dom_type_1_sf"/>
</dbReference>
<dbReference type="GO" id="GO:0005829">
    <property type="term" value="C:cytosol"/>
    <property type="evidence" value="ECO:0007669"/>
    <property type="project" value="TreeGrafter"/>
</dbReference>
<accession>A0A2W4WB37</accession>
<dbReference type="InterPro" id="IPR001247">
    <property type="entry name" value="ExoRNase_PH_dom1"/>
</dbReference>
<dbReference type="CDD" id="cd02393">
    <property type="entry name" value="KH-I_PNPase"/>
    <property type="match status" value="1"/>
</dbReference>
<keyword evidence="3" id="KW-0963">Cytoplasm</keyword>
<dbReference type="GO" id="GO:0004654">
    <property type="term" value="F:polyribonucleotide nucleotidyltransferase activity"/>
    <property type="evidence" value="ECO:0007669"/>
    <property type="project" value="UniProtKB-UniRule"/>
</dbReference>
<dbReference type="NCBIfam" id="TIGR03591">
    <property type="entry name" value="polynuc_phos"/>
    <property type="match status" value="1"/>
</dbReference>
<dbReference type="AlphaFoldDB" id="A0A2W4WB37"/>
<dbReference type="Pfam" id="PF03726">
    <property type="entry name" value="PNPase"/>
    <property type="match status" value="1"/>
</dbReference>
<dbReference type="PANTHER" id="PTHR11252">
    <property type="entry name" value="POLYRIBONUCLEOTIDE NUCLEOTIDYLTRANSFERASE"/>
    <property type="match status" value="1"/>
</dbReference>
<reference evidence="12 13" key="2">
    <citation type="submission" date="2018-06" db="EMBL/GenBank/DDBJ databases">
        <title>Metagenomic assembly of (sub)arctic Cyanobacteria and their associated microbiome from non-axenic cultures.</title>
        <authorList>
            <person name="Baurain D."/>
        </authorList>
    </citation>
    <scope>NUCLEOTIDE SEQUENCE [LARGE SCALE GENOMIC DNA]</scope>
    <source>
        <strain evidence="12">ULC027bin1</strain>
    </source>
</reference>
<comment type="caution">
    <text evidence="12">The sequence shown here is derived from an EMBL/GenBank/DDBJ whole genome shotgun (WGS) entry which is preliminary data.</text>
</comment>
<organism evidence="12 13">
    <name type="scientific">Phormidesmis priestleyi</name>
    <dbReference type="NCBI Taxonomy" id="268141"/>
    <lineage>
        <taxon>Bacteria</taxon>
        <taxon>Bacillati</taxon>
        <taxon>Cyanobacteriota</taxon>
        <taxon>Cyanophyceae</taxon>
        <taxon>Leptolyngbyales</taxon>
        <taxon>Leptolyngbyaceae</taxon>
        <taxon>Phormidesmis</taxon>
    </lineage>
</organism>
<evidence type="ECO:0000256" key="3">
    <source>
        <dbReference type="ARBA" id="ARBA00022490"/>
    </source>
</evidence>
<keyword evidence="5" id="KW-0548">Nucleotidyltransferase</keyword>
<evidence type="ECO:0000256" key="10">
    <source>
        <dbReference type="PROSITE-ProRule" id="PRU00117"/>
    </source>
</evidence>
<evidence type="ECO:0000313" key="13">
    <source>
        <dbReference type="Proteomes" id="UP000249794"/>
    </source>
</evidence>
<dbReference type="InterPro" id="IPR004088">
    <property type="entry name" value="KH_dom_type_1"/>
</dbReference>
<evidence type="ECO:0000256" key="9">
    <source>
        <dbReference type="NCBIfam" id="TIGR03591"/>
    </source>
</evidence>
<dbReference type="Gene3D" id="2.40.50.140">
    <property type="entry name" value="Nucleic acid-binding proteins"/>
    <property type="match status" value="1"/>
</dbReference>
<dbReference type="PROSITE" id="PS50084">
    <property type="entry name" value="KH_TYPE_1"/>
    <property type="match status" value="1"/>
</dbReference>
<dbReference type="InterPro" id="IPR012340">
    <property type="entry name" value="NA-bd_OB-fold"/>
</dbReference>
<dbReference type="SMART" id="SM00316">
    <property type="entry name" value="S1"/>
    <property type="match status" value="1"/>
</dbReference>
<keyword evidence="7" id="KW-0460">Magnesium</keyword>
<keyword evidence="8 10" id="KW-0694">RNA-binding</keyword>
<sequence length="475" mass="51830">FIADKANAAIKDVLKQFEQTKAERDDKLDAIKADVSEAIKALSEDDAVRLAVEADKKALGKLFKALTKKLMRSQILEEGRRVDGRKLDEVRKISCRTGVLPQRVHGTGLFQRGLTQVLSVTTLGTPGDAQMMDDLHPGGDKKYLHHYNFPPYSVGETRPMRSPGRREIGHGALAERALMPVLPRQEEFPYIIRVVSEVLSSNGSTSMGSVCGSTLSLMDAGVPITQPVSGAAMGLIREGDEIRILTDIQGIEDFLGDMDFKVAGTDSGITALQMDMKITGLPMEVISEAINKARPARLHILEKMLETIDKPRSEVSPYAPRLLTMQINPDQIGMVIGPGGKQIKAITEKTTAKVDIQDDGTVTISAIDSDKAMQAKKMIEGITHVAEAGNVYMGKVTRVIPIGAFVEFMPGKEGMVHISQLADYRVEKVEDEVNVDDEVLIKVREIDSRGRVNLTRLGIHPDEAEKAKAAAGVED</sequence>
<dbReference type="InterPro" id="IPR004087">
    <property type="entry name" value="KH_dom"/>
</dbReference>
<comment type="similarity">
    <text evidence="1">Belongs to the polyribonucleotide nucleotidyltransferase family.</text>
</comment>
<dbReference type="InterPro" id="IPR012162">
    <property type="entry name" value="PNPase"/>
</dbReference>
<dbReference type="SUPFAM" id="SSF55666">
    <property type="entry name" value="Ribonuclease PH domain 2-like"/>
    <property type="match status" value="1"/>
</dbReference>
<dbReference type="SUPFAM" id="SSF54211">
    <property type="entry name" value="Ribosomal protein S5 domain 2-like"/>
    <property type="match status" value="1"/>
</dbReference>
<evidence type="ECO:0000256" key="5">
    <source>
        <dbReference type="ARBA" id="ARBA00022695"/>
    </source>
</evidence>
<dbReference type="CDD" id="cd11364">
    <property type="entry name" value="RNase_PH_PNPase_2"/>
    <property type="match status" value="1"/>
</dbReference>
<evidence type="ECO:0000313" key="12">
    <source>
        <dbReference type="EMBL" id="PZO42076.1"/>
    </source>
</evidence>
<dbReference type="InterPro" id="IPR015848">
    <property type="entry name" value="PNPase_PH_RNA-bd_bac/org-type"/>
</dbReference>
<dbReference type="Pfam" id="PF01138">
    <property type="entry name" value="RNase_PH"/>
    <property type="match status" value="1"/>
</dbReference>
<dbReference type="Proteomes" id="UP000249794">
    <property type="component" value="Unassembled WGS sequence"/>
</dbReference>
<dbReference type="FunFam" id="3.30.230.70:FF:000002">
    <property type="entry name" value="Polyribonucleotide nucleotidyltransferase"/>
    <property type="match status" value="1"/>
</dbReference>
<dbReference type="PROSITE" id="PS50126">
    <property type="entry name" value="S1"/>
    <property type="match status" value="1"/>
</dbReference>
<evidence type="ECO:0000256" key="6">
    <source>
        <dbReference type="ARBA" id="ARBA00022723"/>
    </source>
</evidence>
<dbReference type="Gene3D" id="3.30.1370.10">
    <property type="entry name" value="K Homology domain, type 1"/>
    <property type="match status" value="1"/>
</dbReference>
<dbReference type="SUPFAM" id="SSF54791">
    <property type="entry name" value="Eukaryotic type KH-domain (KH-domain type I)"/>
    <property type="match status" value="1"/>
</dbReference>
<dbReference type="Pfam" id="PF00013">
    <property type="entry name" value="KH_1"/>
    <property type="match status" value="1"/>
</dbReference>
<feature type="domain" description="S1 motif" evidence="11">
    <location>
        <begin position="389"/>
        <end position="457"/>
    </location>
</feature>
<dbReference type="NCBIfam" id="NF008805">
    <property type="entry name" value="PRK11824.1"/>
    <property type="match status" value="1"/>
</dbReference>
<evidence type="ECO:0000256" key="4">
    <source>
        <dbReference type="ARBA" id="ARBA00022679"/>
    </source>
</evidence>
<dbReference type="GO" id="GO:0006396">
    <property type="term" value="P:RNA processing"/>
    <property type="evidence" value="ECO:0007669"/>
    <property type="project" value="InterPro"/>
</dbReference>
<dbReference type="GO" id="GO:0046872">
    <property type="term" value="F:metal ion binding"/>
    <property type="evidence" value="ECO:0007669"/>
    <property type="project" value="UniProtKB-KW"/>
</dbReference>
<dbReference type="SUPFAM" id="SSF50249">
    <property type="entry name" value="Nucleic acid-binding proteins"/>
    <property type="match status" value="1"/>
</dbReference>
<name>A0A2W4WB37_9CYAN</name>
<keyword evidence="4 12" id="KW-0808">Transferase</keyword>
<proteinExistence type="inferred from homology"/>
<evidence type="ECO:0000256" key="2">
    <source>
        <dbReference type="ARBA" id="ARBA00012416"/>
    </source>
</evidence>
<gene>
    <name evidence="12" type="ORF">DCF15_23085</name>
</gene>
<dbReference type="SMART" id="SM00322">
    <property type="entry name" value="KH"/>
    <property type="match status" value="1"/>
</dbReference>
<reference evidence="13" key="1">
    <citation type="submission" date="2018-04" db="EMBL/GenBank/DDBJ databases">
        <authorList>
            <person name="Cornet L."/>
        </authorList>
    </citation>
    <scope>NUCLEOTIDE SEQUENCE [LARGE SCALE GENOMIC DNA]</scope>
</reference>
<dbReference type="GO" id="GO:0000175">
    <property type="term" value="F:3'-5'-RNA exonuclease activity"/>
    <property type="evidence" value="ECO:0007669"/>
    <property type="project" value="TreeGrafter"/>
</dbReference>
<dbReference type="PANTHER" id="PTHR11252:SF0">
    <property type="entry name" value="POLYRIBONUCLEOTIDE NUCLEOTIDYLTRANSFERASE 1, MITOCHONDRIAL"/>
    <property type="match status" value="1"/>
</dbReference>
<dbReference type="Gene3D" id="3.30.230.70">
    <property type="entry name" value="GHMP Kinase, N-terminal domain"/>
    <property type="match status" value="1"/>
</dbReference>
<feature type="non-terminal residue" evidence="12">
    <location>
        <position position="1"/>
    </location>
</feature>
<dbReference type="InterPro" id="IPR003029">
    <property type="entry name" value="S1_domain"/>
</dbReference>
<dbReference type="EC" id="2.7.7.8" evidence="2 9"/>
<dbReference type="GO" id="GO:0006402">
    <property type="term" value="P:mRNA catabolic process"/>
    <property type="evidence" value="ECO:0007669"/>
    <property type="project" value="UniProtKB-UniRule"/>
</dbReference>
<evidence type="ECO:0000256" key="1">
    <source>
        <dbReference type="ARBA" id="ARBA00007404"/>
    </source>
</evidence>
<protein>
    <recommendedName>
        <fullName evidence="2 9">Polyribonucleotide nucleotidyltransferase</fullName>
        <ecNumber evidence="2 9">2.7.7.8</ecNumber>
    </recommendedName>
</protein>
<dbReference type="Pfam" id="PF00575">
    <property type="entry name" value="S1"/>
    <property type="match status" value="1"/>
</dbReference>
<keyword evidence="6" id="KW-0479">Metal-binding</keyword>
<evidence type="ECO:0000256" key="7">
    <source>
        <dbReference type="ARBA" id="ARBA00022842"/>
    </source>
</evidence>
<dbReference type="CDD" id="cd04472">
    <property type="entry name" value="S1_PNPase"/>
    <property type="match status" value="1"/>
</dbReference>
<dbReference type="FunFam" id="3.30.1370.10:FF:000001">
    <property type="entry name" value="Polyribonucleotide nucleotidyltransferase"/>
    <property type="match status" value="1"/>
</dbReference>
<dbReference type="InterPro" id="IPR036345">
    <property type="entry name" value="ExoRNase_PH_dom2_sf"/>
</dbReference>
<dbReference type="InterPro" id="IPR027408">
    <property type="entry name" value="PNPase/RNase_PH_dom_sf"/>
</dbReference>
<evidence type="ECO:0000259" key="11">
    <source>
        <dbReference type="PROSITE" id="PS50126"/>
    </source>
</evidence>
<dbReference type="InterPro" id="IPR020568">
    <property type="entry name" value="Ribosomal_Su5_D2-typ_SF"/>
</dbReference>
<dbReference type="EMBL" id="QBMP01000436">
    <property type="protein sequence ID" value="PZO42076.1"/>
    <property type="molecule type" value="Genomic_DNA"/>
</dbReference>
<dbReference type="GO" id="GO:0003723">
    <property type="term" value="F:RNA binding"/>
    <property type="evidence" value="ECO:0007669"/>
    <property type="project" value="UniProtKB-UniRule"/>
</dbReference>